<evidence type="ECO:0000313" key="2">
    <source>
        <dbReference type="Proteomes" id="UP001595721"/>
    </source>
</evidence>
<proteinExistence type="predicted"/>
<keyword evidence="2" id="KW-1185">Reference proteome</keyword>
<reference evidence="2" key="1">
    <citation type="journal article" date="2019" name="Int. J. Syst. Evol. Microbiol.">
        <title>The Global Catalogue of Microorganisms (GCM) 10K type strain sequencing project: providing services to taxonomists for standard genome sequencing and annotation.</title>
        <authorList>
            <consortium name="The Broad Institute Genomics Platform"/>
            <consortium name="The Broad Institute Genome Sequencing Center for Infectious Disease"/>
            <person name="Wu L."/>
            <person name="Ma J."/>
        </authorList>
    </citation>
    <scope>NUCLEOTIDE SEQUENCE [LARGE SCALE GENOMIC DNA]</scope>
    <source>
        <strain evidence="2">KCTC 42899</strain>
    </source>
</reference>
<dbReference type="Proteomes" id="UP001595721">
    <property type="component" value="Unassembled WGS sequence"/>
</dbReference>
<sequence length="89" mass="9658">MAAVVTEAELIEIGDCDEMADRIGGGVLRPGDYVLMISDGQIIGGERVTDNTPPEMLLPAMQDSYPGHDAVLAEFTAEGFAIRMRYRRA</sequence>
<dbReference type="RefSeq" id="WP_143793994.1">
    <property type="nucleotide sequence ID" value="NZ_JBHRXJ010000012.1"/>
</dbReference>
<dbReference type="EMBL" id="JBHRXJ010000012">
    <property type="protein sequence ID" value="MFC3529506.1"/>
    <property type="molecule type" value="Genomic_DNA"/>
</dbReference>
<evidence type="ECO:0008006" key="3">
    <source>
        <dbReference type="Google" id="ProtNLM"/>
    </source>
</evidence>
<accession>A0ABV7R8A7</accession>
<protein>
    <recommendedName>
        <fullName evidence="3">PPM-type phosphatase domain-containing protein</fullName>
    </recommendedName>
</protein>
<comment type="caution">
    <text evidence="1">The sequence shown here is derived from an EMBL/GenBank/DDBJ whole genome shotgun (WGS) entry which is preliminary data.</text>
</comment>
<evidence type="ECO:0000313" key="1">
    <source>
        <dbReference type="EMBL" id="MFC3529506.1"/>
    </source>
</evidence>
<gene>
    <name evidence="1" type="ORF">ACFOMH_15105</name>
</gene>
<organism evidence="1 2">
    <name type="scientific">Paracoccus mangrovi</name>
    <dbReference type="NCBI Taxonomy" id="1715645"/>
    <lineage>
        <taxon>Bacteria</taxon>
        <taxon>Pseudomonadati</taxon>
        <taxon>Pseudomonadota</taxon>
        <taxon>Alphaproteobacteria</taxon>
        <taxon>Rhodobacterales</taxon>
        <taxon>Paracoccaceae</taxon>
        <taxon>Paracoccus</taxon>
    </lineage>
</organism>
<name>A0ABV7R8A7_9RHOB</name>